<evidence type="ECO:0000313" key="2">
    <source>
        <dbReference type="Proteomes" id="UP000703661"/>
    </source>
</evidence>
<keyword evidence="2" id="KW-1185">Reference proteome</keyword>
<protein>
    <recommendedName>
        <fullName evidence="3">AB hydrolase-1 domain-containing protein</fullName>
    </recommendedName>
</protein>
<gene>
    <name evidence="1" type="ORF">BGZ80_008266</name>
</gene>
<dbReference type="Proteomes" id="UP000703661">
    <property type="component" value="Unassembled WGS sequence"/>
</dbReference>
<dbReference type="InterPro" id="IPR029058">
    <property type="entry name" value="AB_hydrolase_fold"/>
</dbReference>
<proteinExistence type="predicted"/>
<dbReference type="AlphaFoldDB" id="A0A9P6MXI9"/>
<dbReference type="OrthoDB" id="94039at2759"/>
<evidence type="ECO:0008006" key="3">
    <source>
        <dbReference type="Google" id="ProtNLM"/>
    </source>
</evidence>
<dbReference type="EMBL" id="JAAAID010000443">
    <property type="protein sequence ID" value="KAG0017452.1"/>
    <property type="molecule type" value="Genomic_DNA"/>
</dbReference>
<evidence type="ECO:0000313" key="1">
    <source>
        <dbReference type="EMBL" id="KAG0017452.1"/>
    </source>
</evidence>
<name>A0A9P6MXI9_9FUNG</name>
<comment type="caution">
    <text evidence="1">The sequence shown here is derived from an EMBL/GenBank/DDBJ whole genome shotgun (WGS) entry which is preliminary data.</text>
</comment>
<reference evidence="1" key="1">
    <citation type="journal article" date="2020" name="Fungal Divers.">
        <title>Resolving the Mortierellaceae phylogeny through synthesis of multi-gene phylogenetics and phylogenomics.</title>
        <authorList>
            <person name="Vandepol N."/>
            <person name="Liber J."/>
            <person name="Desiro A."/>
            <person name="Na H."/>
            <person name="Kennedy M."/>
            <person name="Barry K."/>
            <person name="Grigoriev I.V."/>
            <person name="Miller A.N."/>
            <person name="O'Donnell K."/>
            <person name="Stajich J.E."/>
            <person name="Bonito G."/>
        </authorList>
    </citation>
    <scope>NUCLEOTIDE SEQUENCE</scope>
    <source>
        <strain evidence="1">NRRL 2769</strain>
    </source>
</reference>
<sequence>MNGGYAKSILAELLRPGTFSAIVAVDPTMFPRSIHINAPFEDHPMAQLTMKRRDTWKDRAEAKADLLKKKFFREWHPEALDVYVEYGMVDVVNDDGSTNVTLKCPKFQEAVTFACVGTGLYDAFERLNELEIPVQLITGENSNINPQVLVEMKLANCKYGSLETIKGTGHLLSLEKPQETADVISRFLDRALGASKSNIEETKARL</sequence>
<dbReference type="SUPFAM" id="SSF53474">
    <property type="entry name" value="alpha/beta-Hydrolases"/>
    <property type="match status" value="1"/>
</dbReference>
<accession>A0A9P6MXI9</accession>
<dbReference type="Gene3D" id="3.40.50.1820">
    <property type="entry name" value="alpha/beta hydrolase"/>
    <property type="match status" value="1"/>
</dbReference>
<organism evidence="1 2">
    <name type="scientific">Entomortierella chlamydospora</name>
    <dbReference type="NCBI Taxonomy" id="101097"/>
    <lineage>
        <taxon>Eukaryota</taxon>
        <taxon>Fungi</taxon>
        <taxon>Fungi incertae sedis</taxon>
        <taxon>Mucoromycota</taxon>
        <taxon>Mortierellomycotina</taxon>
        <taxon>Mortierellomycetes</taxon>
        <taxon>Mortierellales</taxon>
        <taxon>Mortierellaceae</taxon>
        <taxon>Entomortierella</taxon>
    </lineage>
</organism>